<keyword evidence="3" id="KW-0805">Transcription regulation</keyword>
<dbReference type="InterPro" id="IPR044810">
    <property type="entry name" value="WRKY_plant"/>
</dbReference>
<dbReference type="InterPro" id="IPR003657">
    <property type="entry name" value="WRKY_dom"/>
</dbReference>
<feature type="domain" description="WRKY" evidence="8">
    <location>
        <begin position="845"/>
        <end position="945"/>
    </location>
</feature>
<dbReference type="AlphaFoldDB" id="A0A2U1KRD7"/>
<evidence type="ECO:0000256" key="4">
    <source>
        <dbReference type="ARBA" id="ARBA00023125"/>
    </source>
</evidence>
<feature type="region of interest" description="Disordered" evidence="7">
    <location>
        <begin position="267"/>
        <end position="296"/>
    </location>
</feature>
<comment type="caution">
    <text evidence="9">The sequence shown here is derived from an EMBL/GenBank/DDBJ whole genome shotgun (WGS) entry which is preliminary data.</text>
</comment>
<keyword evidence="6" id="KW-0539">Nucleus</keyword>
<dbReference type="PANTHER" id="PTHR31221">
    <property type="entry name" value="WRKY TRANSCRIPTION FACTOR PROTEIN 1-RELATED"/>
    <property type="match status" value="1"/>
</dbReference>
<feature type="compositionally biased region" description="Polar residues" evidence="7">
    <location>
        <begin position="415"/>
        <end position="434"/>
    </location>
</feature>
<dbReference type="SMART" id="SM00774">
    <property type="entry name" value="WRKY"/>
    <property type="match status" value="3"/>
</dbReference>
<dbReference type="SUPFAM" id="SSF118290">
    <property type="entry name" value="WRKY DNA-binding domain"/>
    <property type="match status" value="5"/>
</dbReference>
<keyword evidence="5" id="KW-0804">Transcription</keyword>
<keyword evidence="2" id="KW-0677">Repeat</keyword>
<dbReference type="Proteomes" id="UP000245207">
    <property type="component" value="Unassembled WGS sequence"/>
</dbReference>
<feature type="region of interest" description="Disordered" evidence="7">
    <location>
        <begin position="34"/>
        <end position="93"/>
    </location>
</feature>
<evidence type="ECO:0000256" key="5">
    <source>
        <dbReference type="ARBA" id="ARBA00023163"/>
    </source>
</evidence>
<evidence type="ECO:0000313" key="10">
    <source>
        <dbReference type="Proteomes" id="UP000245207"/>
    </source>
</evidence>
<feature type="compositionally biased region" description="Low complexity" evidence="7">
    <location>
        <begin position="639"/>
        <end position="648"/>
    </location>
</feature>
<feature type="compositionally biased region" description="Low complexity" evidence="7">
    <location>
        <begin position="708"/>
        <end position="717"/>
    </location>
</feature>
<protein>
    <submittedName>
        <fullName evidence="9">DNA-binding WRKY</fullName>
    </submittedName>
</protein>
<dbReference type="PANTHER" id="PTHR31221:SF357">
    <property type="entry name" value="WRKY DNA-BINDING PROTEIN 34-RELATED"/>
    <property type="match status" value="1"/>
</dbReference>
<feature type="region of interest" description="Disordered" evidence="7">
    <location>
        <begin position="769"/>
        <end position="818"/>
    </location>
</feature>
<evidence type="ECO:0000256" key="3">
    <source>
        <dbReference type="ARBA" id="ARBA00023015"/>
    </source>
</evidence>
<dbReference type="STRING" id="35608.A0A2U1KRD7"/>
<feature type="compositionally biased region" description="Polar residues" evidence="7">
    <location>
        <begin position="769"/>
        <end position="788"/>
    </location>
</feature>
<dbReference type="GO" id="GO:0043565">
    <property type="term" value="F:sequence-specific DNA binding"/>
    <property type="evidence" value="ECO:0007669"/>
    <property type="project" value="InterPro"/>
</dbReference>
<name>A0A2U1KRD7_ARTAN</name>
<dbReference type="OrthoDB" id="1923003at2759"/>
<feature type="region of interest" description="Disordered" evidence="7">
    <location>
        <begin position="621"/>
        <end position="650"/>
    </location>
</feature>
<keyword evidence="10" id="KW-1185">Reference proteome</keyword>
<dbReference type="InterPro" id="IPR036576">
    <property type="entry name" value="WRKY_dom_sf"/>
</dbReference>
<keyword evidence="4 9" id="KW-0238">DNA-binding</keyword>
<feature type="compositionally biased region" description="Low complexity" evidence="7">
    <location>
        <begin position="285"/>
        <end position="294"/>
    </location>
</feature>
<feature type="compositionally biased region" description="Polar residues" evidence="7">
    <location>
        <begin position="151"/>
        <end position="186"/>
    </location>
</feature>
<feature type="compositionally biased region" description="Low complexity" evidence="7">
    <location>
        <begin position="523"/>
        <end position="533"/>
    </location>
</feature>
<dbReference type="GO" id="GO:0003700">
    <property type="term" value="F:DNA-binding transcription factor activity"/>
    <property type="evidence" value="ECO:0007669"/>
    <property type="project" value="InterPro"/>
</dbReference>
<accession>A0A2U1KRD7</accession>
<feature type="compositionally biased region" description="Polar residues" evidence="7">
    <location>
        <begin position="120"/>
        <end position="131"/>
    </location>
</feature>
<comment type="subcellular location">
    <subcellularLocation>
        <location evidence="1">Nucleus</location>
    </subcellularLocation>
</comment>
<evidence type="ECO:0000256" key="7">
    <source>
        <dbReference type="SAM" id="MobiDB-lite"/>
    </source>
</evidence>
<dbReference type="FunFam" id="2.20.25.80:FF:000006">
    <property type="entry name" value="WRKY transcription factor"/>
    <property type="match status" value="2"/>
</dbReference>
<evidence type="ECO:0000313" key="9">
    <source>
        <dbReference type="EMBL" id="PWA39318.1"/>
    </source>
</evidence>
<feature type="region of interest" description="Disordered" evidence="7">
    <location>
        <begin position="415"/>
        <end position="466"/>
    </location>
</feature>
<feature type="compositionally biased region" description="Basic and acidic residues" evidence="7">
    <location>
        <begin position="267"/>
        <end position="280"/>
    </location>
</feature>
<feature type="compositionally biased region" description="Polar residues" evidence="7">
    <location>
        <begin position="729"/>
        <end position="756"/>
    </location>
</feature>
<proteinExistence type="predicted"/>
<feature type="region of interest" description="Disordered" evidence="7">
    <location>
        <begin position="105"/>
        <end position="138"/>
    </location>
</feature>
<feature type="domain" description="WRKY" evidence="8">
    <location>
        <begin position="287"/>
        <end position="351"/>
    </location>
</feature>
<dbReference type="EMBL" id="PKPP01014751">
    <property type="protein sequence ID" value="PWA39318.1"/>
    <property type="molecule type" value="Genomic_DNA"/>
</dbReference>
<dbReference type="PROSITE" id="PS50811">
    <property type="entry name" value="WRKY"/>
    <property type="match status" value="4"/>
</dbReference>
<dbReference type="Pfam" id="PF03106">
    <property type="entry name" value="WRKY"/>
    <property type="match status" value="4"/>
</dbReference>
<dbReference type="GO" id="GO:0005634">
    <property type="term" value="C:nucleus"/>
    <property type="evidence" value="ECO:0007669"/>
    <property type="project" value="UniProtKB-SubCell"/>
</dbReference>
<evidence type="ECO:0000259" key="8">
    <source>
        <dbReference type="PROSITE" id="PS50811"/>
    </source>
</evidence>
<feature type="region of interest" description="Disordered" evidence="7">
    <location>
        <begin position="504"/>
        <end position="573"/>
    </location>
</feature>
<feature type="region of interest" description="Disordered" evidence="7">
    <location>
        <begin position="698"/>
        <end position="756"/>
    </location>
</feature>
<evidence type="ECO:0000256" key="1">
    <source>
        <dbReference type="ARBA" id="ARBA00004123"/>
    </source>
</evidence>
<feature type="domain" description="WRKY" evidence="8">
    <location>
        <begin position="491"/>
        <end position="508"/>
    </location>
</feature>
<reference evidence="9 10" key="1">
    <citation type="journal article" date="2018" name="Mol. Plant">
        <title>The genome of Artemisia annua provides insight into the evolution of Asteraceae family and artemisinin biosynthesis.</title>
        <authorList>
            <person name="Shen Q."/>
            <person name="Zhang L."/>
            <person name="Liao Z."/>
            <person name="Wang S."/>
            <person name="Yan T."/>
            <person name="Shi P."/>
            <person name="Liu M."/>
            <person name="Fu X."/>
            <person name="Pan Q."/>
            <person name="Wang Y."/>
            <person name="Lv Z."/>
            <person name="Lu X."/>
            <person name="Zhang F."/>
            <person name="Jiang W."/>
            <person name="Ma Y."/>
            <person name="Chen M."/>
            <person name="Hao X."/>
            <person name="Li L."/>
            <person name="Tang Y."/>
            <person name="Lv G."/>
            <person name="Zhou Y."/>
            <person name="Sun X."/>
            <person name="Brodelius P.E."/>
            <person name="Rose J.K.C."/>
            <person name="Tang K."/>
        </authorList>
    </citation>
    <scope>NUCLEOTIDE SEQUENCE [LARGE SCALE GENOMIC DNA]</scope>
    <source>
        <strain evidence="10">cv. Huhao1</strain>
        <tissue evidence="9">Leaf</tissue>
    </source>
</reference>
<evidence type="ECO:0000256" key="2">
    <source>
        <dbReference type="ARBA" id="ARBA00022737"/>
    </source>
</evidence>
<feature type="region of interest" description="Disordered" evidence="7">
    <location>
        <begin position="1"/>
        <end position="20"/>
    </location>
</feature>
<gene>
    <name evidence="9" type="ORF">CTI12_AA573360</name>
</gene>
<feature type="compositionally biased region" description="Basic and acidic residues" evidence="7">
    <location>
        <begin position="621"/>
        <end position="634"/>
    </location>
</feature>
<evidence type="ECO:0000256" key="6">
    <source>
        <dbReference type="ARBA" id="ARBA00023242"/>
    </source>
</evidence>
<dbReference type="Gene3D" id="2.20.25.80">
    <property type="entry name" value="WRKY domain"/>
    <property type="match status" value="5"/>
</dbReference>
<feature type="region of interest" description="Disordered" evidence="7">
    <location>
        <begin position="343"/>
        <end position="402"/>
    </location>
</feature>
<feature type="compositionally biased region" description="Polar residues" evidence="7">
    <location>
        <begin position="69"/>
        <end position="80"/>
    </location>
</feature>
<feature type="domain" description="WRKY" evidence="8">
    <location>
        <begin position="641"/>
        <end position="705"/>
    </location>
</feature>
<feature type="compositionally biased region" description="Polar residues" evidence="7">
    <location>
        <begin position="392"/>
        <end position="402"/>
    </location>
</feature>
<feature type="region of interest" description="Disordered" evidence="7">
    <location>
        <begin position="151"/>
        <end position="194"/>
    </location>
</feature>
<feature type="compositionally biased region" description="Low complexity" evidence="7">
    <location>
        <begin position="354"/>
        <end position="363"/>
    </location>
</feature>
<organism evidence="9 10">
    <name type="scientific">Artemisia annua</name>
    <name type="common">Sweet wormwood</name>
    <dbReference type="NCBI Taxonomy" id="35608"/>
    <lineage>
        <taxon>Eukaryota</taxon>
        <taxon>Viridiplantae</taxon>
        <taxon>Streptophyta</taxon>
        <taxon>Embryophyta</taxon>
        <taxon>Tracheophyta</taxon>
        <taxon>Spermatophyta</taxon>
        <taxon>Magnoliopsida</taxon>
        <taxon>eudicotyledons</taxon>
        <taxon>Gunneridae</taxon>
        <taxon>Pentapetalae</taxon>
        <taxon>asterids</taxon>
        <taxon>campanulids</taxon>
        <taxon>Asterales</taxon>
        <taxon>Asteraceae</taxon>
        <taxon>Asteroideae</taxon>
        <taxon>Anthemideae</taxon>
        <taxon>Artemisiinae</taxon>
        <taxon>Artemisia</taxon>
    </lineage>
</organism>
<sequence>MGGLDDHGGIIGDWMAPSPSPRSFFAAMLGETDVGSRTVPEPPKFDNNNDGGFTFPGPNRQVMSEIGDENQSGQMGNQVMKSGEFGEQKPSSRAGLVERMAARAGHNAPRLNTDMVKPSDASQNQQSQSPYLTIPPGLSPTSLLDSPVFLSNSLAQPSPTTGKFQFPPNGNSNGKGRSSLMFSDSSNRSKDNFFEEPNNTSFAFKPFPNSAPFLRGHVNPSPPFMSAQSFHHNEAFVQSEKQFQPQKIEPNQNYSLPIGNLEGSQKHLKEHHDDDADQRTSGDIANANSASADDGYNWRKYGQKQVKGSEYPRSYYKCTHPNCPVKKKVERSHEGHITEIIYKGAHNHPKLGPNRRSGNGSSGVLSDMQGDVNEQGGNSVDGSSVWGASMQHKGSNNWGQESNLEVTSSGLIMQGQNSGQFESSDAVDGSTTFSNDEEEDDRATHGSVSLGYDGEGDESESKRRKVEAYAADVTGATRAIREPRVVVQTTSEVDILDDGYRWRKYGQKAQPSPTTGKFQFPPNGNSNGNGRSSLMFSDSSNRSKDNFFEEPNNTSFAFKPFPNSAPFLRGHVNPSPPFMSAQSFQHNEAFVQSEKQFQPQKIEPNQNYSLPIGNLEGSQKHLKEHHDDDADQRTSGDIANANSASADDGYNWRKYGQKQVKGSEYPRSYYKCTHPNCPVKKKVERSHEGHITEIIYKGAHNHPKLGPNRRSGNGSSGVLSDMQGDVNEQGGNSVDGSSVWGSSMQHKGSNNWGQESNLEVTSSGLIMQGQNSGQFESSDAVDGSTTFSNDEEEDDRATHGSVSLGYDGEGDESESKRRKVEAYAADVTGATRAIREPRVVVQTTSEVDILDDGYRWRKYGQKVVKGNPNPRLSFCAVLCGLLFNLDVEYFKYSKMDVLGNGSMWVGSYYKCTSTGCTVRKHVERASHDLKSVITTYEGKHNHDSQLHMPEPSRMQNNMARFQRPPYGLPGGQHMGTNQSHGYGYAMNQQRPGGLAQMAMANQVQQHMGPTPTHGYGYAMNQHLGFMVPKGEPKVEPMSDPGLNLANGATLYQQMTNRLPLGP</sequence>